<gene>
    <name evidence="1" type="ORF">L2E82_11476</name>
</gene>
<comment type="caution">
    <text evidence="1">The sequence shown here is derived from an EMBL/GenBank/DDBJ whole genome shotgun (WGS) entry which is preliminary data.</text>
</comment>
<reference evidence="1 2" key="2">
    <citation type="journal article" date="2022" name="Mol. Ecol. Resour.">
        <title>The genomes of chicory, endive, great burdock and yacon provide insights into Asteraceae paleo-polyploidization history and plant inulin production.</title>
        <authorList>
            <person name="Fan W."/>
            <person name="Wang S."/>
            <person name="Wang H."/>
            <person name="Wang A."/>
            <person name="Jiang F."/>
            <person name="Liu H."/>
            <person name="Zhao H."/>
            <person name="Xu D."/>
            <person name="Zhang Y."/>
        </authorList>
    </citation>
    <scope>NUCLEOTIDE SEQUENCE [LARGE SCALE GENOMIC DNA]</scope>
    <source>
        <strain evidence="2">cv. Punajuju</strain>
        <tissue evidence="1">Leaves</tissue>
    </source>
</reference>
<protein>
    <submittedName>
        <fullName evidence="1">Uncharacterized protein</fullName>
    </submittedName>
</protein>
<proteinExistence type="predicted"/>
<evidence type="ECO:0000313" key="1">
    <source>
        <dbReference type="EMBL" id="KAI3781461.1"/>
    </source>
</evidence>
<accession>A0ACB9GE15</accession>
<reference evidence="2" key="1">
    <citation type="journal article" date="2022" name="Mol. Ecol. Resour.">
        <title>The genomes of chicory, endive, great burdock and yacon provide insights into Asteraceae palaeo-polyploidization history and plant inulin production.</title>
        <authorList>
            <person name="Fan W."/>
            <person name="Wang S."/>
            <person name="Wang H."/>
            <person name="Wang A."/>
            <person name="Jiang F."/>
            <person name="Liu H."/>
            <person name="Zhao H."/>
            <person name="Xu D."/>
            <person name="Zhang Y."/>
        </authorList>
    </citation>
    <scope>NUCLEOTIDE SEQUENCE [LARGE SCALE GENOMIC DNA]</scope>
    <source>
        <strain evidence="2">cv. Punajuju</strain>
    </source>
</reference>
<name>A0ACB9GE15_CICIN</name>
<keyword evidence="2" id="KW-1185">Reference proteome</keyword>
<dbReference type="EMBL" id="CM042010">
    <property type="protein sequence ID" value="KAI3781461.1"/>
    <property type="molecule type" value="Genomic_DNA"/>
</dbReference>
<evidence type="ECO:0000313" key="2">
    <source>
        <dbReference type="Proteomes" id="UP001055811"/>
    </source>
</evidence>
<sequence length="160" mass="17640">MSSLNQNNTTDPSFSHESGFDMNTIVVLAALLSALVGSLVLNSVIQYALRRRRESLEAATGMVAGFEKHSIKKIPVEVFRLGADVPATECSICLGDFVDGEKVRVLPACNHEFHVKCVDKWLVEHKSCPNCRHSVALTPEGDRESVNQGQYDSVVIDFMF</sequence>
<dbReference type="Proteomes" id="UP001055811">
    <property type="component" value="Linkage Group LG02"/>
</dbReference>
<organism evidence="1 2">
    <name type="scientific">Cichorium intybus</name>
    <name type="common">Chicory</name>
    <dbReference type="NCBI Taxonomy" id="13427"/>
    <lineage>
        <taxon>Eukaryota</taxon>
        <taxon>Viridiplantae</taxon>
        <taxon>Streptophyta</taxon>
        <taxon>Embryophyta</taxon>
        <taxon>Tracheophyta</taxon>
        <taxon>Spermatophyta</taxon>
        <taxon>Magnoliopsida</taxon>
        <taxon>eudicotyledons</taxon>
        <taxon>Gunneridae</taxon>
        <taxon>Pentapetalae</taxon>
        <taxon>asterids</taxon>
        <taxon>campanulids</taxon>
        <taxon>Asterales</taxon>
        <taxon>Asteraceae</taxon>
        <taxon>Cichorioideae</taxon>
        <taxon>Cichorieae</taxon>
        <taxon>Cichoriinae</taxon>
        <taxon>Cichorium</taxon>
    </lineage>
</organism>